<feature type="chain" id="PRO_5022987825" evidence="5">
    <location>
        <begin position="26"/>
        <end position="182"/>
    </location>
</feature>
<keyword evidence="7" id="KW-1185">Reference proteome</keyword>
<organism evidence="6 7">
    <name type="scientific">Paraburkholderia panacisoli</name>
    <dbReference type="NCBI Taxonomy" id="2603818"/>
    <lineage>
        <taxon>Bacteria</taxon>
        <taxon>Pseudomonadati</taxon>
        <taxon>Pseudomonadota</taxon>
        <taxon>Betaproteobacteria</taxon>
        <taxon>Burkholderiales</taxon>
        <taxon>Burkholderiaceae</taxon>
        <taxon>Paraburkholderia</taxon>
    </lineage>
</organism>
<name>A0A5B0H9Z5_9BURK</name>
<comment type="subcellular location">
    <subcellularLocation>
        <location evidence="1">Fimbrium</location>
    </subcellularLocation>
</comment>
<evidence type="ECO:0000256" key="4">
    <source>
        <dbReference type="ARBA" id="ARBA00023263"/>
    </source>
</evidence>
<dbReference type="InterPro" id="IPR008966">
    <property type="entry name" value="Adhesion_dom_sf"/>
</dbReference>
<dbReference type="Proteomes" id="UP000325273">
    <property type="component" value="Unassembled WGS sequence"/>
</dbReference>
<dbReference type="RefSeq" id="WP_149670310.1">
    <property type="nucleotide sequence ID" value="NZ_VTUZ01000007.1"/>
</dbReference>
<feature type="signal peptide" evidence="5">
    <location>
        <begin position="1"/>
        <end position="25"/>
    </location>
</feature>
<dbReference type="GO" id="GO:0009289">
    <property type="term" value="C:pilus"/>
    <property type="evidence" value="ECO:0007669"/>
    <property type="project" value="UniProtKB-SubCell"/>
</dbReference>
<comment type="similarity">
    <text evidence="2">Belongs to the fimbrial protein family.</text>
</comment>
<evidence type="ECO:0000256" key="2">
    <source>
        <dbReference type="ARBA" id="ARBA00006671"/>
    </source>
</evidence>
<dbReference type="InterPro" id="IPR039458">
    <property type="entry name" value="FimA-like"/>
</dbReference>
<dbReference type="SUPFAM" id="SSF49401">
    <property type="entry name" value="Bacterial adhesins"/>
    <property type="match status" value="1"/>
</dbReference>
<dbReference type="AlphaFoldDB" id="A0A5B0H9Z5"/>
<dbReference type="EMBL" id="VTUZ01000007">
    <property type="protein sequence ID" value="KAA1012039.1"/>
    <property type="molecule type" value="Genomic_DNA"/>
</dbReference>
<evidence type="ECO:0000256" key="3">
    <source>
        <dbReference type="ARBA" id="ARBA00022729"/>
    </source>
</evidence>
<evidence type="ECO:0000256" key="5">
    <source>
        <dbReference type="SAM" id="SignalP"/>
    </source>
</evidence>
<dbReference type="Pfam" id="PF16970">
    <property type="entry name" value="FimA"/>
    <property type="match status" value="1"/>
</dbReference>
<keyword evidence="4" id="KW-0281">Fimbrium</keyword>
<comment type="caution">
    <text evidence="6">The sequence shown here is derived from an EMBL/GenBank/DDBJ whole genome shotgun (WGS) entry which is preliminary data.</text>
</comment>
<dbReference type="InterPro" id="IPR050263">
    <property type="entry name" value="Bact_Fimbrial_Adh_Pro"/>
</dbReference>
<dbReference type="InterPro" id="IPR036937">
    <property type="entry name" value="Adhesion_dom_fimbrial_sf"/>
</dbReference>
<gene>
    <name evidence="6" type="ORF">FVF58_13055</name>
</gene>
<evidence type="ECO:0000313" key="6">
    <source>
        <dbReference type="EMBL" id="KAA1012039.1"/>
    </source>
</evidence>
<dbReference type="PANTHER" id="PTHR33420:SF3">
    <property type="entry name" value="FIMBRIAL SUBUNIT ELFA"/>
    <property type="match status" value="1"/>
</dbReference>
<dbReference type="PANTHER" id="PTHR33420">
    <property type="entry name" value="FIMBRIAL SUBUNIT ELFA-RELATED"/>
    <property type="match status" value="1"/>
</dbReference>
<sequence>MKFNRSGVIAAAVAMIAALPMASHAADGTITFNGSITAQTCNISGNGSGAADFSVTLPNVSVSALTPVGQPAGRTPFNIMLTGCTPNTGNVHTYFEAGPTTDATTGNLVLNAGGATNVEIGLLNGSDFSPIKVGFADASQNSQSVVISGGTATLPYYAQYVSTGVPTAGAANSSVMYTLAYE</sequence>
<reference evidence="6 7" key="1">
    <citation type="submission" date="2019-08" db="EMBL/GenBank/DDBJ databases">
        <title>Paraburkholderia sp. DCY113.</title>
        <authorList>
            <person name="Kang J."/>
        </authorList>
    </citation>
    <scope>NUCLEOTIDE SEQUENCE [LARGE SCALE GENOMIC DNA]</scope>
    <source>
        <strain evidence="6 7">DCY113</strain>
    </source>
</reference>
<keyword evidence="3 5" id="KW-0732">Signal</keyword>
<proteinExistence type="inferred from homology"/>
<evidence type="ECO:0000313" key="7">
    <source>
        <dbReference type="Proteomes" id="UP000325273"/>
    </source>
</evidence>
<evidence type="ECO:0000256" key="1">
    <source>
        <dbReference type="ARBA" id="ARBA00004561"/>
    </source>
</evidence>
<protein>
    <submittedName>
        <fullName evidence="6">Type 1 fimbrial protein</fullName>
    </submittedName>
</protein>
<dbReference type="Gene3D" id="2.60.40.1090">
    <property type="entry name" value="Fimbrial-type adhesion domain"/>
    <property type="match status" value="1"/>
</dbReference>
<dbReference type="GO" id="GO:0043709">
    <property type="term" value="P:cell adhesion involved in single-species biofilm formation"/>
    <property type="evidence" value="ECO:0007669"/>
    <property type="project" value="TreeGrafter"/>
</dbReference>
<accession>A0A5B0H9Z5</accession>